<protein>
    <submittedName>
        <fullName evidence="1">ATPase</fullName>
    </submittedName>
</protein>
<dbReference type="Proteomes" id="UP000241629">
    <property type="component" value="Segment"/>
</dbReference>
<evidence type="ECO:0000313" key="1">
    <source>
        <dbReference type="EMBL" id="AVJ51804.1"/>
    </source>
</evidence>
<reference evidence="1 2" key="1">
    <citation type="submission" date="2018-02" db="EMBL/GenBank/DDBJ databases">
        <title>Complete genome sequence of Pantoea phage vB_PagS_Vid5.</title>
        <authorList>
            <person name="Truncaite L."/>
            <person name="Simoliunas E."/>
            <person name="Meskys R."/>
        </authorList>
    </citation>
    <scope>NUCLEOTIDE SEQUENCE [LARGE SCALE GENOMIC DNA]</scope>
</reference>
<evidence type="ECO:0000313" key="2">
    <source>
        <dbReference type="Proteomes" id="UP000241629"/>
    </source>
</evidence>
<organism evidence="1 2">
    <name type="scientific">Pantoea phage vB_PagS_Vid5</name>
    <dbReference type="NCBI Taxonomy" id="2099652"/>
    <lineage>
        <taxon>Viruses</taxon>
        <taxon>Duplodnaviria</taxon>
        <taxon>Heunggongvirae</taxon>
        <taxon>Uroviricota</taxon>
        <taxon>Caudoviricetes</taxon>
        <taxon>Vidquintavirus</taxon>
        <taxon>Vidquintavirus Vid5</taxon>
    </lineage>
</organism>
<accession>A0A2P1CKV4</accession>
<keyword evidence="2" id="KW-1185">Reference proteome</keyword>
<dbReference type="Pfam" id="PF13479">
    <property type="entry name" value="AAA_24"/>
    <property type="match status" value="1"/>
</dbReference>
<proteinExistence type="predicted"/>
<name>A0A2P1CKV4_9CAUD</name>
<dbReference type="OrthoDB" id="6110at10239"/>
<sequence length="239" mass="25893">MVAWTTTTQASATNGVKAIIYGRSGMGKTMLAATAPGPIILSAESGLLSLNKANIERIHGVGIPGICYDIPVAQIRTVDDLTEMYNWCVGNPNAYGTVVTDSITEIGEVVLANAKKQVKDPRQAYGELIEKMLMVIKSFRDLPGKNVVMLAKEELTKDDTTGRTSYGPSMPGSKLGPQLPYYFDAVLRLGVNKDPASGTEYRFLQTQPDFQYDAKDRSGRLAPVEYPHLGSIFSKILGA</sequence>
<dbReference type="EMBL" id="MG948468">
    <property type="protein sequence ID" value="AVJ51804.1"/>
    <property type="molecule type" value="Genomic_DNA"/>
</dbReference>
<gene>
    <name evidence="1" type="ORF">Vid5_gp49</name>
</gene>